<proteinExistence type="predicted"/>
<name>A0A4Y9ZHN4_9AGAM</name>
<evidence type="ECO:0000313" key="2">
    <source>
        <dbReference type="Proteomes" id="UP000298061"/>
    </source>
</evidence>
<sequence length="74" mass="8144">MANNERIHINGGLHTLLDEHNIQLSHSYDSQGSFPSAPRKPVILAGNALQLELDDSEPDAHYAPEPVLVEPYLS</sequence>
<accession>A0A4Y9ZHN4</accession>
<dbReference type="EMBL" id="SFCI01002988">
    <property type="protein sequence ID" value="TFY73331.1"/>
    <property type="molecule type" value="Genomic_DNA"/>
</dbReference>
<keyword evidence="2" id="KW-1185">Reference proteome</keyword>
<comment type="caution">
    <text evidence="1">The sequence shown here is derived from an EMBL/GenBank/DDBJ whole genome shotgun (WGS) entry which is preliminary data.</text>
</comment>
<dbReference type="OrthoDB" id="3259396at2759"/>
<gene>
    <name evidence="1" type="ORF">EWM64_g10680</name>
</gene>
<evidence type="ECO:0000313" key="1">
    <source>
        <dbReference type="EMBL" id="TFY73331.1"/>
    </source>
</evidence>
<organism evidence="1 2">
    <name type="scientific">Hericium alpestre</name>
    <dbReference type="NCBI Taxonomy" id="135208"/>
    <lineage>
        <taxon>Eukaryota</taxon>
        <taxon>Fungi</taxon>
        <taxon>Dikarya</taxon>
        <taxon>Basidiomycota</taxon>
        <taxon>Agaricomycotina</taxon>
        <taxon>Agaricomycetes</taxon>
        <taxon>Russulales</taxon>
        <taxon>Hericiaceae</taxon>
        <taxon>Hericium</taxon>
    </lineage>
</organism>
<dbReference type="Proteomes" id="UP000298061">
    <property type="component" value="Unassembled WGS sequence"/>
</dbReference>
<reference evidence="1 2" key="1">
    <citation type="submission" date="2019-02" db="EMBL/GenBank/DDBJ databases">
        <title>Genome sequencing of the rare red list fungi Hericium alpestre (H. flagellum).</title>
        <authorList>
            <person name="Buettner E."/>
            <person name="Kellner H."/>
        </authorList>
    </citation>
    <scope>NUCLEOTIDE SEQUENCE [LARGE SCALE GENOMIC DNA]</scope>
    <source>
        <strain evidence="1 2">DSM 108284</strain>
    </source>
</reference>
<dbReference type="AlphaFoldDB" id="A0A4Y9ZHN4"/>
<protein>
    <submittedName>
        <fullName evidence="1">Uncharacterized protein</fullName>
    </submittedName>
</protein>
<feature type="non-terminal residue" evidence="1">
    <location>
        <position position="74"/>
    </location>
</feature>